<reference evidence="2 3" key="1">
    <citation type="submission" date="2018-11" db="EMBL/GenBank/DDBJ databases">
        <title>Sequencing the genomes of 1000 actinobacteria strains.</title>
        <authorList>
            <person name="Klenk H.-P."/>
        </authorList>
    </citation>
    <scope>NUCLEOTIDE SEQUENCE [LARGE SCALE GENOMIC DNA]</scope>
    <source>
        <strain evidence="2 3">DSM 11294</strain>
    </source>
</reference>
<keyword evidence="1" id="KW-0812">Transmembrane</keyword>
<feature type="transmembrane region" description="Helical" evidence="1">
    <location>
        <begin position="247"/>
        <end position="264"/>
    </location>
</feature>
<sequence>MMATLLKHEWRGTRALLGTVMAAATLLAGAGTLLAATGWPVLTGFGTFIALVGVISPVPVLQIALVVLYWRSSYSKTGYFTHSIPVRGGTIYAAKLLWTAVVSVVGVLLSFVLGLAFWPVGAATVGAERNPFTMLGDMWSAVTSAASPGLLIAGLLLALGLLMMSPIQLFFAASVGAESPLNRWGLAGPLLVYVGLYVVFQIVVFAGLLLIPWGFAGADGQLSMVTFNVIEEVRAGSGNSDVMPLGFLPPLFLVTLACLWRTVVSWNRKVSLV</sequence>
<organism evidence="2 3">
    <name type="scientific">Bogoriella caseilytica</name>
    <dbReference type="NCBI Taxonomy" id="56055"/>
    <lineage>
        <taxon>Bacteria</taxon>
        <taxon>Bacillati</taxon>
        <taxon>Actinomycetota</taxon>
        <taxon>Actinomycetes</taxon>
        <taxon>Micrococcales</taxon>
        <taxon>Bogoriellaceae</taxon>
        <taxon>Bogoriella</taxon>
    </lineage>
</organism>
<accession>A0A3N2B9B5</accession>
<feature type="transmembrane region" description="Helical" evidence="1">
    <location>
        <begin position="190"/>
        <end position="215"/>
    </location>
</feature>
<dbReference type="Proteomes" id="UP000280668">
    <property type="component" value="Unassembled WGS sequence"/>
</dbReference>
<feature type="transmembrane region" description="Helical" evidence="1">
    <location>
        <begin position="91"/>
        <end position="118"/>
    </location>
</feature>
<evidence type="ECO:0000313" key="3">
    <source>
        <dbReference type="Proteomes" id="UP000280668"/>
    </source>
</evidence>
<keyword evidence="3" id="KW-1185">Reference proteome</keyword>
<dbReference type="EMBL" id="RKHK01000001">
    <property type="protein sequence ID" value="ROR71863.1"/>
    <property type="molecule type" value="Genomic_DNA"/>
</dbReference>
<dbReference type="AlphaFoldDB" id="A0A3N2B9B5"/>
<comment type="caution">
    <text evidence="2">The sequence shown here is derived from an EMBL/GenBank/DDBJ whole genome shotgun (WGS) entry which is preliminary data.</text>
</comment>
<keyword evidence="1" id="KW-1133">Transmembrane helix</keyword>
<evidence type="ECO:0000256" key="1">
    <source>
        <dbReference type="SAM" id="Phobius"/>
    </source>
</evidence>
<name>A0A3N2B9B5_9MICO</name>
<gene>
    <name evidence="2" type="ORF">EDD31_0201</name>
</gene>
<proteinExistence type="predicted"/>
<feature type="transmembrane region" description="Helical" evidence="1">
    <location>
        <begin position="45"/>
        <end position="70"/>
    </location>
</feature>
<evidence type="ECO:0000313" key="2">
    <source>
        <dbReference type="EMBL" id="ROR71863.1"/>
    </source>
</evidence>
<feature type="transmembrane region" description="Helical" evidence="1">
    <location>
        <begin position="138"/>
        <end position="162"/>
    </location>
</feature>
<protein>
    <recommendedName>
        <fullName evidence="4">ABC-2 family transporter</fullName>
    </recommendedName>
</protein>
<evidence type="ECO:0008006" key="4">
    <source>
        <dbReference type="Google" id="ProtNLM"/>
    </source>
</evidence>
<dbReference type="OrthoDB" id="4399269at2"/>
<keyword evidence="1" id="KW-0472">Membrane</keyword>